<proteinExistence type="predicted"/>
<evidence type="ECO:0000256" key="1">
    <source>
        <dbReference type="SAM" id="SignalP"/>
    </source>
</evidence>
<dbReference type="AlphaFoldDB" id="A0A8J2NJZ3"/>
<sequence>VIKFFTCFLVVARTALEVADAQIGYHRNGFGLALRNIPIETFTSQCLPDGSACER</sequence>
<dbReference type="Proteomes" id="UP000708208">
    <property type="component" value="Unassembled WGS sequence"/>
</dbReference>
<feature type="chain" id="PRO_5035272293" evidence="1">
    <location>
        <begin position="22"/>
        <end position="55"/>
    </location>
</feature>
<keyword evidence="3" id="KW-1185">Reference proteome</keyword>
<feature type="non-terminal residue" evidence="2">
    <location>
        <position position="55"/>
    </location>
</feature>
<reference evidence="2" key="1">
    <citation type="submission" date="2021-06" db="EMBL/GenBank/DDBJ databases">
        <authorList>
            <person name="Hodson N. C."/>
            <person name="Mongue J. A."/>
            <person name="Jaron S. K."/>
        </authorList>
    </citation>
    <scope>NUCLEOTIDE SEQUENCE</scope>
</reference>
<dbReference type="EMBL" id="CAJVCH010032522">
    <property type="protein sequence ID" value="CAG7712027.1"/>
    <property type="molecule type" value="Genomic_DNA"/>
</dbReference>
<keyword evidence="1" id="KW-0732">Signal</keyword>
<name>A0A8J2NJZ3_9HEXA</name>
<comment type="caution">
    <text evidence="2">The sequence shown here is derived from an EMBL/GenBank/DDBJ whole genome shotgun (WGS) entry which is preliminary data.</text>
</comment>
<protein>
    <submittedName>
        <fullName evidence="2">Uncharacterized protein</fullName>
    </submittedName>
</protein>
<organism evidence="2 3">
    <name type="scientific">Allacma fusca</name>
    <dbReference type="NCBI Taxonomy" id="39272"/>
    <lineage>
        <taxon>Eukaryota</taxon>
        <taxon>Metazoa</taxon>
        <taxon>Ecdysozoa</taxon>
        <taxon>Arthropoda</taxon>
        <taxon>Hexapoda</taxon>
        <taxon>Collembola</taxon>
        <taxon>Symphypleona</taxon>
        <taxon>Sminthuridae</taxon>
        <taxon>Allacma</taxon>
    </lineage>
</organism>
<evidence type="ECO:0000313" key="2">
    <source>
        <dbReference type="EMBL" id="CAG7712027.1"/>
    </source>
</evidence>
<accession>A0A8J2NJZ3</accession>
<evidence type="ECO:0000313" key="3">
    <source>
        <dbReference type="Proteomes" id="UP000708208"/>
    </source>
</evidence>
<feature type="signal peptide" evidence="1">
    <location>
        <begin position="1"/>
        <end position="21"/>
    </location>
</feature>
<feature type="non-terminal residue" evidence="2">
    <location>
        <position position="1"/>
    </location>
</feature>
<gene>
    <name evidence="2" type="ORF">AFUS01_LOCUS5130</name>
</gene>